<dbReference type="HOGENOM" id="CLU_131972_0_0_5"/>
<dbReference type="AlphaFoldDB" id="B0SXV1"/>
<gene>
    <name evidence="1" type="ordered locus">Caul_1144</name>
</gene>
<reference evidence="1" key="1">
    <citation type="submission" date="2008-01" db="EMBL/GenBank/DDBJ databases">
        <title>Complete sequence of chromosome of Caulobacter sp. K31.</title>
        <authorList>
            <consortium name="US DOE Joint Genome Institute"/>
            <person name="Copeland A."/>
            <person name="Lucas S."/>
            <person name="Lapidus A."/>
            <person name="Barry K."/>
            <person name="Glavina del Rio T."/>
            <person name="Dalin E."/>
            <person name="Tice H."/>
            <person name="Pitluck S."/>
            <person name="Bruce D."/>
            <person name="Goodwin L."/>
            <person name="Thompson L.S."/>
            <person name="Brettin T."/>
            <person name="Detter J.C."/>
            <person name="Han C."/>
            <person name="Schmutz J."/>
            <person name="Larimer F."/>
            <person name="Land M."/>
            <person name="Hauser L."/>
            <person name="Kyrpides N."/>
            <person name="Kim E."/>
            <person name="Stephens C."/>
            <person name="Richardson P."/>
        </authorList>
    </citation>
    <scope>NUCLEOTIDE SEQUENCE [LARGE SCALE GENOMIC DNA]</scope>
    <source>
        <strain evidence="1">K31</strain>
    </source>
</reference>
<dbReference type="KEGG" id="cak:Caul_1144"/>
<dbReference type="STRING" id="366602.Caul_1144"/>
<protein>
    <submittedName>
        <fullName evidence="1">Uncharacterized protein</fullName>
    </submittedName>
</protein>
<dbReference type="eggNOG" id="ENOG5033DKJ">
    <property type="taxonomic scope" value="Bacteria"/>
</dbReference>
<sequence length="172" mass="18787">MRSRRVPKANREREAVAGNQLAISRRAAISGIAIGPLITGLPPGNAAGDHNLAICQQWIAMDVEHRQLLAEWGTLEGWLIKNRRWFRLSPDERAAVPEGARFSQIEARLDMLEVDSNALLKAMRPTPAKSVEAIIANLSVAARLIFAEDHPEAHGLITRAVRDLAAFSSGGK</sequence>
<dbReference type="EMBL" id="CP000927">
    <property type="protein sequence ID" value="ABZ70274.1"/>
    <property type="molecule type" value="Genomic_DNA"/>
</dbReference>
<accession>B0SXV1</accession>
<proteinExistence type="predicted"/>
<organism evidence="1">
    <name type="scientific">Caulobacter sp. (strain K31)</name>
    <dbReference type="NCBI Taxonomy" id="366602"/>
    <lineage>
        <taxon>Bacteria</taxon>
        <taxon>Pseudomonadati</taxon>
        <taxon>Pseudomonadota</taxon>
        <taxon>Alphaproteobacteria</taxon>
        <taxon>Caulobacterales</taxon>
        <taxon>Caulobacteraceae</taxon>
        <taxon>Caulobacter</taxon>
    </lineage>
</organism>
<evidence type="ECO:0000313" key="1">
    <source>
        <dbReference type="EMBL" id="ABZ70274.1"/>
    </source>
</evidence>
<name>B0SXV1_CAUSK</name>